<evidence type="ECO:0000313" key="1">
    <source>
        <dbReference type="EnsemblPlants" id="AVESA.00010b.r2.1DG0189690.1.CDS.1"/>
    </source>
</evidence>
<keyword evidence="2" id="KW-1185">Reference proteome</keyword>
<protein>
    <submittedName>
        <fullName evidence="1">Uncharacterized protein</fullName>
    </submittedName>
</protein>
<proteinExistence type="predicted"/>
<name>A0ACD5U6W0_AVESA</name>
<reference evidence="1" key="1">
    <citation type="submission" date="2021-05" db="EMBL/GenBank/DDBJ databases">
        <authorList>
            <person name="Scholz U."/>
            <person name="Mascher M."/>
            <person name="Fiebig A."/>
        </authorList>
    </citation>
    <scope>NUCLEOTIDE SEQUENCE [LARGE SCALE GENOMIC DNA]</scope>
</reference>
<sequence length="102" mass="11774">MPTPPHIVPEWYFLPIHAIIHIIPDKAGGVAAIAPVFISLLALPFLKKCICLVQVFNRFTMEYFGCFWRIANYYVGSDVNLWRHHLLLLDKFLLSFFSLSLP</sequence>
<organism evidence="1 2">
    <name type="scientific">Avena sativa</name>
    <name type="common">Oat</name>
    <dbReference type="NCBI Taxonomy" id="4498"/>
    <lineage>
        <taxon>Eukaryota</taxon>
        <taxon>Viridiplantae</taxon>
        <taxon>Streptophyta</taxon>
        <taxon>Embryophyta</taxon>
        <taxon>Tracheophyta</taxon>
        <taxon>Spermatophyta</taxon>
        <taxon>Magnoliopsida</taxon>
        <taxon>Liliopsida</taxon>
        <taxon>Poales</taxon>
        <taxon>Poaceae</taxon>
        <taxon>BOP clade</taxon>
        <taxon>Pooideae</taxon>
        <taxon>Poodae</taxon>
        <taxon>Poeae</taxon>
        <taxon>Poeae Chloroplast Group 1 (Aveneae type)</taxon>
        <taxon>Aveninae</taxon>
        <taxon>Avena</taxon>
    </lineage>
</organism>
<dbReference type="EnsemblPlants" id="AVESA.00010b.r2.1DG0189690.1">
    <property type="protein sequence ID" value="AVESA.00010b.r2.1DG0189690.1.CDS.1"/>
    <property type="gene ID" value="AVESA.00010b.r2.1DG0189690"/>
</dbReference>
<accession>A0ACD5U6W0</accession>
<evidence type="ECO:0000313" key="2">
    <source>
        <dbReference type="Proteomes" id="UP001732700"/>
    </source>
</evidence>
<reference evidence="1" key="2">
    <citation type="submission" date="2025-09" db="UniProtKB">
        <authorList>
            <consortium name="EnsemblPlants"/>
        </authorList>
    </citation>
    <scope>IDENTIFICATION</scope>
</reference>
<dbReference type="Proteomes" id="UP001732700">
    <property type="component" value="Chromosome 1D"/>
</dbReference>